<dbReference type="GO" id="GO:0019076">
    <property type="term" value="P:viral release from host cell"/>
    <property type="evidence" value="ECO:0007669"/>
    <property type="project" value="UniProtKB-UniRule"/>
</dbReference>
<dbReference type="InterPro" id="IPR010823">
    <property type="entry name" value="Portal_Gp20"/>
</dbReference>
<keyword evidence="1" id="KW-1171">Viral genome ejection through host cell envelope</keyword>
<feature type="region of interest" description="Disordered" evidence="2">
    <location>
        <begin position="496"/>
        <end position="549"/>
    </location>
</feature>
<keyword evidence="1" id="KW-1242">Viral contractile tail ejection system</keyword>
<dbReference type="EMBL" id="KX349303">
    <property type="protein sequence ID" value="AOO14309.1"/>
    <property type="molecule type" value="Genomic_DNA"/>
</dbReference>
<comment type="subunit">
    <text evidence="1">Homododecamer. Interacts with the large terminase subunit. Interacts with the major capsid protein. Interacts with the capsid vertex protein.</text>
</comment>
<comment type="subcellular location">
    <subcellularLocation>
        <location evidence="1">Virion</location>
    </subcellularLocation>
    <text evidence="1">Located at a unique 5-fold vertex of the icosahedral capsid.</text>
</comment>
<keyword evidence="1" id="KW-1188">Viral release from host cell</keyword>
<keyword evidence="1" id="KW-1160">Virus entry into host cell</keyword>
<evidence type="ECO:0000256" key="1">
    <source>
        <dbReference type="HAMAP-Rule" id="MF_04114"/>
    </source>
</evidence>
<dbReference type="GO" id="GO:0019072">
    <property type="term" value="P:viral genome packaging"/>
    <property type="evidence" value="ECO:0007669"/>
    <property type="project" value="UniProtKB-UniRule"/>
</dbReference>
<dbReference type="HAMAP" id="MF_04114">
    <property type="entry name" value="PORTAL_T4"/>
    <property type="match status" value="1"/>
</dbReference>
<dbReference type="GO" id="GO:0019028">
    <property type="term" value="C:viral capsid"/>
    <property type="evidence" value="ECO:0007669"/>
    <property type="project" value="UniProtKB-UniRule"/>
</dbReference>
<organism evidence="3 4">
    <name type="scientific">Cyanophage S-RIM14</name>
    <dbReference type="NCBI Taxonomy" id="1278423"/>
    <lineage>
        <taxon>Viruses</taxon>
        <taxon>Duplodnaviria</taxon>
        <taxon>Heunggongvirae</taxon>
        <taxon>Uroviricota</taxon>
        <taxon>Caudoviricetes</taxon>
        <taxon>Pantevenvirales</taxon>
        <taxon>Kyanoviridae</taxon>
        <taxon>Ahtivirus</taxon>
        <taxon>Ahtivirus sagseatwo</taxon>
    </lineage>
</organism>
<gene>
    <name evidence="3" type="ORF">Sn110110_115</name>
</gene>
<evidence type="ECO:0000256" key="2">
    <source>
        <dbReference type="SAM" id="MobiDB-lite"/>
    </source>
</evidence>
<feature type="compositionally biased region" description="Acidic residues" evidence="2">
    <location>
        <begin position="528"/>
        <end position="541"/>
    </location>
</feature>
<reference evidence="3 4" key="1">
    <citation type="journal article" date="2016" name="Environ. Microbiol.">
        <title>Genomic diversification of marine cyanophages into stable ecotypes.</title>
        <authorList>
            <person name="Marston M.F."/>
            <person name="Martiny J.B."/>
        </authorList>
    </citation>
    <scope>NUCLEOTIDE SEQUENCE [LARGE SCALE GENOMIC DNA]</scope>
    <source>
        <strain evidence="3">Sn_11_0110</strain>
    </source>
</reference>
<keyword evidence="1" id="KW-0118">Viral capsid assembly</keyword>
<keyword evidence="1" id="KW-0167">Capsid protein</keyword>
<comment type="function">
    <text evidence="1">Forms the portal vertex of the capsid. This portal plays critical roles in head assembly, genome packaging, neck/tail attachment, and genome ejection. The portal protein multimerizes as a single ring-shaped homododecamer arranged around a central channel. Binds to the terminase subunits to form the packaging machine.</text>
</comment>
<evidence type="ECO:0000313" key="4">
    <source>
        <dbReference type="Proteomes" id="UP000223711"/>
    </source>
</evidence>
<proteinExistence type="inferred from homology"/>
<protein>
    <recommendedName>
        <fullName evidence="1">Portal protein</fullName>
    </recommendedName>
    <alternativeName>
        <fullName evidence="1">gp20</fullName>
    </alternativeName>
</protein>
<comment type="similarity">
    <text evidence="1">Belongs to the Tevenvirinae portal protein family.</text>
</comment>
<sequence length="549" mass="63605">MSQLFGFSIERAKKVPKGPSFVQKDNLDGTLPVSGGGHYGYSVDFDGQIRNEWELISRYREMILQPECDSAVDDIVNETICGNFDDVPIEIELSNLKVSEKIKKLIREEFDEIIRLLDFENRSYEIFRRWYVDGRLFYHKVIDPKNPSAGIAELRYIDPRKIRKVKEVETKPANANNAGTITDEALSQRSVEYFVFHPKGLKALNTIGSSPNQSNGLRVSNDSVTYVHSGLMDLNKNMVLSHLHKAIKAVNQLRMIEDSLVIYRLSRAPERRIFYIDVGNLPKQKAEQYLREVMGRYRNKLVYDAQTGEVRDDKKFMSMLEDFWLPRREGGRGTEITTLPGGQNLGELEDVKYFQKKLYKALNVPDSRIETEQTFNIGRAAEITRDEVKFQKYVARLRKRFSELFTDLLKTQLILKGIVSIDEWDQLKDHIQYDYIADNYFTELKEIEIMNERMNMVNTMDPFVGKYFSIEYIRRQVIKQTDREIIEIDKQVEKEQQEGLIQDPNAEMEGGALPPANGEMADPSNPVPEEEPLFTQDDIDAEDKKISKF</sequence>
<keyword evidence="1" id="KW-0946">Virion</keyword>
<dbReference type="Pfam" id="PF07230">
    <property type="entry name" value="Portal_T4"/>
    <property type="match status" value="1"/>
</dbReference>
<name>A0A1D7SL81_9CAUD</name>
<keyword evidence="1" id="KW-1162">Viral penetration into host cytoplasm</keyword>
<evidence type="ECO:0000313" key="3">
    <source>
        <dbReference type="EMBL" id="AOO14309.1"/>
    </source>
</evidence>
<accession>A0A1D7SL81</accession>
<keyword evidence="1" id="KW-0231">Viral genome packaging</keyword>
<dbReference type="GO" id="GO:0099000">
    <property type="term" value="P:symbiont genome ejection through host cell envelope, contractile tail mechanism"/>
    <property type="evidence" value="ECO:0007669"/>
    <property type="project" value="UniProtKB-UniRule"/>
</dbReference>
<dbReference type="Proteomes" id="UP000223711">
    <property type="component" value="Segment"/>
</dbReference>